<proteinExistence type="predicted"/>
<gene>
    <name evidence="1" type="ORF">GIB67_042113</name>
</gene>
<comment type="caution">
    <text evidence="1">The sequence shown here is derived from an EMBL/GenBank/DDBJ whole genome shotgun (WGS) entry which is preliminary data.</text>
</comment>
<protein>
    <submittedName>
        <fullName evidence="1">Uncharacterized protein</fullName>
    </submittedName>
</protein>
<evidence type="ECO:0000313" key="1">
    <source>
        <dbReference type="EMBL" id="KAF6168806.1"/>
    </source>
</evidence>
<reference evidence="1 2" key="1">
    <citation type="journal article" date="2020" name="IScience">
        <title>Genome Sequencing of the Endangered Kingdonia uniflora (Circaeasteraceae, Ranunculales) Reveals Potential Mechanisms of Evolutionary Specialization.</title>
        <authorList>
            <person name="Sun Y."/>
            <person name="Deng T."/>
            <person name="Zhang A."/>
            <person name="Moore M.J."/>
            <person name="Landis J.B."/>
            <person name="Lin N."/>
            <person name="Zhang H."/>
            <person name="Zhang X."/>
            <person name="Huang J."/>
            <person name="Zhang X."/>
            <person name="Sun H."/>
            <person name="Wang H."/>
        </authorList>
    </citation>
    <scope>NUCLEOTIDE SEQUENCE [LARGE SCALE GENOMIC DNA]</scope>
    <source>
        <strain evidence="1">TB1705</strain>
        <tissue evidence="1">Leaf</tissue>
    </source>
</reference>
<evidence type="ECO:0000313" key="2">
    <source>
        <dbReference type="Proteomes" id="UP000541444"/>
    </source>
</evidence>
<dbReference type="Proteomes" id="UP000541444">
    <property type="component" value="Unassembled WGS sequence"/>
</dbReference>
<accession>A0A7J7NNR3</accession>
<dbReference type="EMBL" id="JACGCM010000677">
    <property type="protein sequence ID" value="KAF6168806.1"/>
    <property type="molecule type" value="Genomic_DNA"/>
</dbReference>
<organism evidence="1 2">
    <name type="scientific">Kingdonia uniflora</name>
    <dbReference type="NCBI Taxonomy" id="39325"/>
    <lineage>
        <taxon>Eukaryota</taxon>
        <taxon>Viridiplantae</taxon>
        <taxon>Streptophyta</taxon>
        <taxon>Embryophyta</taxon>
        <taxon>Tracheophyta</taxon>
        <taxon>Spermatophyta</taxon>
        <taxon>Magnoliopsida</taxon>
        <taxon>Ranunculales</taxon>
        <taxon>Circaeasteraceae</taxon>
        <taxon>Kingdonia</taxon>
    </lineage>
</organism>
<keyword evidence="2" id="KW-1185">Reference proteome</keyword>
<name>A0A7J7NNR3_9MAGN</name>
<dbReference type="AlphaFoldDB" id="A0A7J7NNR3"/>
<feature type="non-terminal residue" evidence="1">
    <location>
        <position position="1"/>
    </location>
</feature>
<sequence>MGVGCWIYGAYQGFIVIHVRFQASSFVSMLLQFVLQEFKMTEVVNPEITIEAVAMDQSRINHKLKRIEDTKQLNQINSTKISDVSDFLGLLKDASEL</sequence>